<dbReference type="InterPro" id="IPR032675">
    <property type="entry name" value="LRR_dom_sf"/>
</dbReference>
<organism evidence="3 4">
    <name type="scientific">Folsomia candida</name>
    <name type="common">Springtail</name>
    <dbReference type="NCBI Taxonomy" id="158441"/>
    <lineage>
        <taxon>Eukaryota</taxon>
        <taxon>Metazoa</taxon>
        <taxon>Ecdysozoa</taxon>
        <taxon>Arthropoda</taxon>
        <taxon>Hexapoda</taxon>
        <taxon>Collembola</taxon>
        <taxon>Entomobryomorpha</taxon>
        <taxon>Isotomoidea</taxon>
        <taxon>Isotomidae</taxon>
        <taxon>Proisotominae</taxon>
        <taxon>Folsomia</taxon>
    </lineage>
</organism>
<feature type="domain" description="F-box" evidence="2">
    <location>
        <begin position="362"/>
        <end position="401"/>
    </location>
</feature>
<dbReference type="EMBL" id="LNIX01000013">
    <property type="protein sequence ID" value="OXA47500.1"/>
    <property type="molecule type" value="Genomic_DNA"/>
</dbReference>
<dbReference type="InterPro" id="IPR036047">
    <property type="entry name" value="F-box-like_dom_sf"/>
</dbReference>
<comment type="caution">
    <text evidence="3">The sequence shown here is derived from an EMBL/GenBank/DDBJ whole genome shotgun (WGS) entry which is preliminary data.</text>
</comment>
<dbReference type="SUPFAM" id="SSF81383">
    <property type="entry name" value="F-box domain"/>
    <property type="match status" value="2"/>
</dbReference>
<accession>A0A226DR10</accession>
<feature type="compositionally biased region" description="Basic and acidic residues" evidence="1">
    <location>
        <begin position="1"/>
        <end position="10"/>
    </location>
</feature>
<protein>
    <submittedName>
        <fullName evidence="3">F-box/SPRY domain-containing protein 1</fullName>
    </submittedName>
</protein>
<reference evidence="3 4" key="1">
    <citation type="submission" date="2015-12" db="EMBL/GenBank/DDBJ databases">
        <title>The genome of Folsomia candida.</title>
        <authorList>
            <person name="Faddeeva A."/>
            <person name="Derks M.F."/>
            <person name="Anvar Y."/>
            <person name="Smit S."/>
            <person name="Van Straalen N."/>
            <person name="Roelofs D."/>
        </authorList>
    </citation>
    <scope>NUCLEOTIDE SEQUENCE [LARGE SCALE GENOMIC DNA]</scope>
    <source>
        <strain evidence="3 4">VU population</strain>
        <tissue evidence="3">Whole body</tissue>
    </source>
</reference>
<sequence length="845" mass="96428">MQNNFRDKNSHNMKLQPTSSRRAPNFDSKKVSVSISKVVQNPLILDAIFSKLTLPDLKKSRLVCHDWNDVASTVLGRRAYLHVNKLFPHDAPKLGEASPANDQLMRRLLISGLFYIRKEFVGRFLDKIRSFGSTKIQQIDLTSHWQRNTEYTLPVQACQKLPPQPNLKSLRFQIHSEFRHDQNTGCHEFQPLVQIWLDAAPNLTTLDVVASLYPDLEGCKSLKVLKFEFVTSYENFPNFDVTKVTKMLGQKWGYDYNRKVNVWDSTALVMNLSPTGVKGVIFQYMDVTKDTFFPHIQDLIVHSRRFKSVEISGTAGFSDTNEVNNRKVRGTYSGEEGSFPNFNSEKTYTSLADDAMSKIFRNPLILDVIFAKLDLPDLKTCRLVCHDWNDVGVNFLAKRAFLHANKLFPSKFDEVPPVSDKLMRHLLISDSFDQSIQSDEEKTEVITKAVTKVSESTREIRFVPAQKEFIPPFLERMRTLGSTRVQRIDILSAWERDTDDSIIPPETYQKLPPQVNLTSLGLRFLPSFLYPRTTSCDEFQPLVQIWLDAAPNLTTLAISASLYPNLEGCKSLKVLKLECMAHFVHYPGNLNLTKLTDMLEQVKDSLIELDLHISSSTEEMEPVTGGPIMSKLTTLSIHATDGNEILDFFDEDHFPQLKTLHVQDIHEDSSISSFLDLWRRHRGVQSLTLTMNLFEDFEDEEFEEEIVDLFPAVKEFNLVLTDIDFDGIPTLSEITEPFKTWDLERVSVHVDGVSKTSELMDVLKAMSGLKGAKSAQFWAVYIKEDQFSVHIQDLIMFSKGFKKVEIFGGVVPEIMERMRAVFEASGAPIDFTGGVANEFEDEERK</sequence>
<feature type="domain" description="F-box" evidence="2">
    <location>
        <begin position="41"/>
        <end position="79"/>
    </location>
</feature>
<evidence type="ECO:0000256" key="1">
    <source>
        <dbReference type="SAM" id="MobiDB-lite"/>
    </source>
</evidence>
<dbReference type="Pfam" id="PF00646">
    <property type="entry name" value="F-box"/>
    <property type="match status" value="1"/>
</dbReference>
<evidence type="ECO:0000259" key="2">
    <source>
        <dbReference type="SMART" id="SM00256"/>
    </source>
</evidence>
<dbReference type="SUPFAM" id="SSF52047">
    <property type="entry name" value="RNI-like"/>
    <property type="match status" value="1"/>
</dbReference>
<evidence type="ECO:0000313" key="4">
    <source>
        <dbReference type="Proteomes" id="UP000198287"/>
    </source>
</evidence>
<proteinExistence type="predicted"/>
<gene>
    <name evidence="3" type="ORF">Fcan01_17854</name>
</gene>
<feature type="compositionally biased region" description="Polar residues" evidence="1">
    <location>
        <begin position="12"/>
        <end position="22"/>
    </location>
</feature>
<dbReference type="Proteomes" id="UP000198287">
    <property type="component" value="Unassembled WGS sequence"/>
</dbReference>
<name>A0A226DR10_FOLCA</name>
<dbReference type="AlphaFoldDB" id="A0A226DR10"/>
<evidence type="ECO:0000313" key="3">
    <source>
        <dbReference type="EMBL" id="OXA47500.1"/>
    </source>
</evidence>
<feature type="region of interest" description="Disordered" evidence="1">
    <location>
        <begin position="1"/>
        <end position="26"/>
    </location>
</feature>
<dbReference type="Gene3D" id="3.80.10.10">
    <property type="entry name" value="Ribonuclease Inhibitor"/>
    <property type="match status" value="1"/>
</dbReference>
<dbReference type="InterPro" id="IPR001810">
    <property type="entry name" value="F-box_dom"/>
</dbReference>
<dbReference type="Gene3D" id="1.20.1280.50">
    <property type="match status" value="1"/>
</dbReference>
<keyword evidence="4" id="KW-1185">Reference proteome</keyword>
<dbReference type="SMART" id="SM00256">
    <property type="entry name" value="FBOX"/>
    <property type="match status" value="2"/>
</dbReference>